<evidence type="ECO:0000313" key="8">
    <source>
        <dbReference type="Proteomes" id="UP000611500"/>
    </source>
</evidence>
<proteinExistence type="inferred from homology"/>
<keyword evidence="2" id="KW-0229">DNA integration</keyword>
<dbReference type="PANTHER" id="PTHR30349:SF41">
    <property type="entry name" value="INTEGRASE_RECOMBINASE PROTEIN MJ0367-RELATED"/>
    <property type="match status" value="1"/>
</dbReference>
<dbReference type="GO" id="GO:0003677">
    <property type="term" value="F:DNA binding"/>
    <property type="evidence" value="ECO:0007669"/>
    <property type="project" value="UniProtKB-KW"/>
</dbReference>
<feature type="domain" description="DUF6538" evidence="6">
    <location>
        <begin position="7"/>
        <end position="60"/>
    </location>
</feature>
<organism evidence="7 8">
    <name type="scientific">Pseudodonghicola xiamenensis</name>
    <dbReference type="NCBI Taxonomy" id="337702"/>
    <lineage>
        <taxon>Bacteria</taxon>
        <taxon>Pseudomonadati</taxon>
        <taxon>Pseudomonadota</taxon>
        <taxon>Alphaproteobacteria</taxon>
        <taxon>Rhodobacterales</taxon>
        <taxon>Paracoccaceae</taxon>
        <taxon>Pseudodonghicola</taxon>
    </lineage>
</organism>
<dbReference type="InterPro" id="IPR046668">
    <property type="entry name" value="DUF6538"/>
</dbReference>
<keyword evidence="3" id="KW-0238">DNA-binding</keyword>
<evidence type="ECO:0000256" key="4">
    <source>
        <dbReference type="ARBA" id="ARBA00023172"/>
    </source>
</evidence>
<protein>
    <recommendedName>
        <fullName evidence="6">DUF6538 domain-containing protein</fullName>
    </recommendedName>
</protein>
<sequence>MASTPSLFLRGTVWSWRRRVPEFSTQNRHWQLSLRTTERSIARIIARRLNYECDRMLDAISTGKLTPAQAKAWLSNVIRTELDRIERQRMVSRLDPVGTAEEDQRYDWATARAWRHLATTGLHPTLSEKARQSALSEGASPQELTTLETMLDLLSRDVMSEAGVNKMHRAARDCIQEAIGESITPSTMMTLQLRQMLLAGKAAAWEAAEGREDPSLEQARALAFAMVNESDAPEAPTSPPETDRPDCAAPREPVRNATPPAPGPQTHKFTYDPNLIQLVERINDEKDRDHIKEDTRRQLASQARLFISTTGVTDVTDITQAHLKYYKSVLQRLPKSYGKSAKDADRSVEDLLARAADLPEDKVGLSPRTINGHLDRFSLIFRVARSESLKISDDIQLSLLRVPETKRNRDKREAFALPELQQVFRHPIWTGSSNHKRRHVPGKTVLKDGLYWGPLMAAYSGARREEVLALEPEDFTIVDEIPCCHIRNNAHRGVKTLSSVRLVPIHSHLIDLGFLRHVEEMRKRGAAAIFPELIPENESQSFGDKLHYNWSKAVGLQLEGNPRRLCFHSLRHYVITHLKQLPEVTDKQRRDLVGHSGKDVHDEQYDEATSMPIMRGVVEQLPRMF</sequence>
<dbReference type="InterPro" id="IPR011010">
    <property type="entry name" value="DNA_brk_join_enz"/>
</dbReference>
<evidence type="ECO:0000256" key="1">
    <source>
        <dbReference type="ARBA" id="ARBA00008857"/>
    </source>
</evidence>
<reference evidence="7" key="2">
    <citation type="submission" date="2020-09" db="EMBL/GenBank/DDBJ databases">
        <authorList>
            <person name="Sun Q."/>
            <person name="Zhou Y."/>
        </authorList>
    </citation>
    <scope>NUCLEOTIDE SEQUENCE</scope>
    <source>
        <strain evidence="7">CGMCC 1.7081</strain>
    </source>
</reference>
<dbReference type="PANTHER" id="PTHR30349">
    <property type="entry name" value="PHAGE INTEGRASE-RELATED"/>
    <property type="match status" value="1"/>
</dbReference>
<dbReference type="InterPro" id="IPR050090">
    <property type="entry name" value="Tyrosine_recombinase_XerCD"/>
</dbReference>
<dbReference type="EMBL" id="BNAP01000014">
    <property type="protein sequence ID" value="GHG95128.1"/>
    <property type="molecule type" value="Genomic_DNA"/>
</dbReference>
<keyword evidence="8" id="KW-1185">Reference proteome</keyword>
<dbReference type="SUPFAM" id="SSF56349">
    <property type="entry name" value="DNA breaking-rejoining enzymes"/>
    <property type="match status" value="1"/>
</dbReference>
<dbReference type="GO" id="GO:0015074">
    <property type="term" value="P:DNA integration"/>
    <property type="evidence" value="ECO:0007669"/>
    <property type="project" value="UniProtKB-KW"/>
</dbReference>
<name>A0A8J3H7H2_9RHOB</name>
<evidence type="ECO:0000313" key="7">
    <source>
        <dbReference type="EMBL" id="GHG95128.1"/>
    </source>
</evidence>
<keyword evidence="4" id="KW-0233">DNA recombination</keyword>
<dbReference type="Proteomes" id="UP000611500">
    <property type="component" value="Unassembled WGS sequence"/>
</dbReference>
<dbReference type="GO" id="GO:0006310">
    <property type="term" value="P:DNA recombination"/>
    <property type="evidence" value="ECO:0007669"/>
    <property type="project" value="UniProtKB-KW"/>
</dbReference>
<feature type="region of interest" description="Disordered" evidence="5">
    <location>
        <begin position="230"/>
        <end position="269"/>
    </location>
</feature>
<reference evidence="7" key="1">
    <citation type="journal article" date="2014" name="Int. J. Syst. Evol. Microbiol.">
        <title>Complete genome sequence of Corynebacterium casei LMG S-19264T (=DSM 44701T), isolated from a smear-ripened cheese.</title>
        <authorList>
            <consortium name="US DOE Joint Genome Institute (JGI-PGF)"/>
            <person name="Walter F."/>
            <person name="Albersmeier A."/>
            <person name="Kalinowski J."/>
            <person name="Ruckert C."/>
        </authorList>
    </citation>
    <scope>NUCLEOTIDE SEQUENCE</scope>
    <source>
        <strain evidence="7">CGMCC 1.7081</strain>
    </source>
</reference>
<dbReference type="CDD" id="cd01184">
    <property type="entry name" value="INT_C_like_1"/>
    <property type="match status" value="1"/>
</dbReference>
<dbReference type="RefSeq" id="WP_154664385.1">
    <property type="nucleotide sequence ID" value="NZ_BNAP01000014.1"/>
</dbReference>
<dbReference type="Pfam" id="PF20172">
    <property type="entry name" value="DUF6538"/>
    <property type="match status" value="1"/>
</dbReference>
<comment type="caution">
    <text evidence="7">The sequence shown here is derived from an EMBL/GenBank/DDBJ whole genome shotgun (WGS) entry which is preliminary data.</text>
</comment>
<dbReference type="InterPro" id="IPR013762">
    <property type="entry name" value="Integrase-like_cat_sf"/>
</dbReference>
<dbReference type="Gene3D" id="1.10.443.10">
    <property type="entry name" value="Intergrase catalytic core"/>
    <property type="match status" value="1"/>
</dbReference>
<accession>A0A8J3H7H2</accession>
<dbReference type="AlphaFoldDB" id="A0A8J3H7H2"/>
<evidence type="ECO:0000256" key="2">
    <source>
        <dbReference type="ARBA" id="ARBA00022908"/>
    </source>
</evidence>
<comment type="similarity">
    <text evidence="1">Belongs to the 'phage' integrase family.</text>
</comment>
<evidence type="ECO:0000259" key="6">
    <source>
        <dbReference type="Pfam" id="PF20172"/>
    </source>
</evidence>
<gene>
    <name evidence="7" type="ORF">GCM10010961_28600</name>
</gene>
<evidence type="ECO:0000256" key="5">
    <source>
        <dbReference type="SAM" id="MobiDB-lite"/>
    </source>
</evidence>
<evidence type="ECO:0000256" key="3">
    <source>
        <dbReference type="ARBA" id="ARBA00023125"/>
    </source>
</evidence>